<evidence type="ECO:0000313" key="3">
    <source>
        <dbReference type="EMBL" id="CAL8142727.1"/>
    </source>
</evidence>
<dbReference type="SUPFAM" id="SSF49562">
    <property type="entry name" value="C2 domain (Calcium/lipid-binding domain, CaLB)"/>
    <property type="match status" value="2"/>
</dbReference>
<dbReference type="SMART" id="SM00239">
    <property type="entry name" value="C2"/>
    <property type="match status" value="2"/>
</dbReference>
<evidence type="ECO:0000259" key="2">
    <source>
        <dbReference type="PROSITE" id="PS50004"/>
    </source>
</evidence>
<feature type="region of interest" description="Disordered" evidence="1">
    <location>
        <begin position="24"/>
        <end position="45"/>
    </location>
</feature>
<gene>
    <name evidence="3" type="ORF">ODALV1_LOCUS29134</name>
</gene>
<name>A0ABP1S342_9HEXA</name>
<evidence type="ECO:0000256" key="1">
    <source>
        <dbReference type="SAM" id="MobiDB-lite"/>
    </source>
</evidence>
<dbReference type="Gene3D" id="2.60.40.150">
    <property type="entry name" value="C2 domain"/>
    <property type="match status" value="2"/>
</dbReference>
<evidence type="ECO:0000313" key="4">
    <source>
        <dbReference type="Proteomes" id="UP001642540"/>
    </source>
</evidence>
<sequence>MAMICTGACIFCIIRALRRDIDDQHDDQSSSSTKKGDVEHYPTDDAHSSYCASEGSAAGFHSGIKKKQSIISKLFSKQNGNSTRILAKHQNIITPDKSIPFVIPTITMTCQPGQGSKSGITIQSPLEPQPSTSKAAQHHQALLLAQQFFPQLEHPEVDSCPLIAFTLYYELSSQILNVRLLEGRNFPDSVNHTVAVKIYPGRSGKQHTKEFKAKSPVYNAEFCYHVRKTSLHTKVLKLRAVIPGSPKRIIGYVNVALKDLQGFDTDEIKEDLNTVQLWRRVELPSEIGEGVRLQVSLKWSPEPSPGLLTMKVIEAAGLHENRECDYTSSYVKVTLQEQGRNIKTRKTQLVRWGSVPVFDDVFVLTIPQELLSQISFLLVVIARGRLGSKAVLGKISIGPVPYANSPKGTGKSSGTEFWEDMCHQPDSEVVRWLHLIP</sequence>
<organism evidence="3 4">
    <name type="scientific">Orchesella dallaii</name>
    <dbReference type="NCBI Taxonomy" id="48710"/>
    <lineage>
        <taxon>Eukaryota</taxon>
        <taxon>Metazoa</taxon>
        <taxon>Ecdysozoa</taxon>
        <taxon>Arthropoda</taxon>
        <taxon>Hexapoda</taxon>
        <taxon>Collembola</taxon>
        <taxon>Entomobryomorpha</taxon>
        <taxon>Entomobryoidea</taxon>
        <taxon>Orchesellidae</taxon>
        <taxon>Orchesellinae</taxon>
        <taxon>Orchesella</taxon>
    </lineage>
</organism>
<dbReference type="PANTHER" id="PTHR10024">
    <property type="entry name" value="SYNAPTOTAGMIN"/>
    <property type="match status" value="1"/>
</dbReference>
<protein>
    <recommendedName>
        <fullName evidence="2">C2 domain-containing protein</fullName>
    </recommendedName>
</protein>
<proteinExistence type="predicted"/>
<dbReference type="Pfam" id="PF00168">
    <property type="entry name" value="C2"/>
    <property type="match status" value="2"/>
</dbReference>
<feature type="domain" description="C2" evidence="2">
    <location>
        <begin position="289"/>
        <end position="419"/>
    </location>
</feature>
<accession>A0ABP1S342</accession>
<comment type="caution">
    <text evidence="3">The sequence shown here is derived from an EMBL/GenBank/DDBJ whole genome shotgun (WGS) entry which is preliminary data.</text>
</comment>
<dbReference type="InterPro" id="IPR000008">
    <property type="entry name" value="C2_dom"/>
</dbReference>
<keyword evidence="4" id="KW-1185">Reference proteome</keyword>
<dbReference type="EMBL" id="CAXLJM020000149">
    <property type="protein sequence ID" value="CAL8142727.1"/>
    <property type="molecule type" value="Genomic_DNA"/>
</dbReference>
<reference evidence="3 4" key="1">
    <citation type="submission" date="2024-08" db="EMBL/GenBank/DDBJ databases">
        <authorList>
            <person name="Cucini C."/>
            <person name="Frati F."/>
        </authorList>
    </citation>
    <scope>NUCLEOTIDE SEQUENCE [LARGE SCALE GENOMIC DNA]</scope>
</reference>
<dbReference type="InterPro" id="IPR035892">
    <property type="entry name" value="C2_domain_sf"/>
</dbReference>
<dbReference type="Proteomes" id="UP001642540">
    <property type="component" value="Unassembled WGS sequence"/>
</dbReference>
<dbReference type="PROSITE" id="PS50004">
    <property type="entry name" value="C2"/>
    <property type="match status" value="1"/>
</dbReference>